<sequence>MTDTPDDGWPEKYRDPRDRPHPDVLRVTVEGFDHTREQTLAAADAVSDGDEQPAVVSFATVGELRKVLTSRRLELLSVLVGAEGAAESISALAETLDRDYRTVHDDVTRLADYGLLFIVDDGQAKRPYVPYERIHLDVELVGAESSDEPAPA</sequence>
<accession>A0A0U5HY89</accession>
<geneLocation type="plasmid" evidence="3">
    <name>pSTJ001</name>
</geneLocation>
<evidence type="ECO:0000313" key="3">
    <source>
        <dbReference type="Proteomes" id="UP000066737"/>
    </source>
</evidence>
<dbReference type="EMBL" id="LN831303">
    <property type="protein sequence ID" value="CQH63735.1"/>
    <property type="molecule type" value="Genomic_DNA"/>
</dbReference>
<protein>
    <submittedName>
        <fullName evidence="2">HTH domain protein</fullName>
    </submittedName>
</protein>
<dbReference type="Pfam" id="PF25212">
    <property type="entry name" value="HVO_A0114"/>
    <property type="match status" value="1"/>
</dbReference>
<dbReference type="OrthoDB" id="325082at2157"/>
<name>A0A0U5HY89_9EURY</name>
<dbReference type="RefSeq" id="WP_059058575.1">
    <property type="nucleotide sequence ID" value="NZ_LN831303.1"/>
</dbReference>
<organism evidence="2 3">
    <name type="scientific">Halobacterium hubeiense</name>
    <dbReference type="NCBI Taxonomy" id="1407499"/>
    <lineage>
        <taxon>Archaea</taxon>
        <taxon>Methanobacteriati</taxon>
        <taxon>Methanobacteriota</taxon>
        <taxon>Stenosarchaea group</taxon>
        <taxon>Halobacteria</taxon>
        <taxon>Halobacteriales</taxon>
        <taxon>Halobacteriaceae</taxon>
        <taxon>Halobacterium</taxon>
    </lineage>
</organism>
<feature type="region of interest" description="Disordered" evidence="1">
    <location>
        <begin position="1"/>
        <end position="23"/>
    </location>
</feature>
<dbReference type="Proteomes" id="UP000066737">
    <property type="component" value="Plasmid pSTJ001"/>
</dbReference>
<dbReference type="KEGG" id="hhb:Hhub_4171"/>
<dbReference type="GeneID" id="26660504"/>
<dbReference type="AlphaFoldDB" id="A0A0U5HY89"/>
<proteinExistence type="predicted"/>
<feature type="compositionally biased region" description="Basic and acidic residues" evidence="1">
    <location>
        <begin position="9"/>
        <end position="23"/>
    </location>
</feature>
<evidence type="ECO:0000256" key="1">
    <source>
        <dbReference type="SAM" id="MobiDB-lite"/>
    </source>
</evidence>
<gene>
    <name evidence="2" type="ORF">HHUB_4171</name>
</gene>
<evidence type="ECO:0000313" key="2">
    <source>
        <dbReference type="EMBL" id="CQH63735.1"/>
    </source>
</evidence>
<keyword evidence="3" id="KW-1185">Reference proteome</keyword>
<reference evidence="3" key="1">
    <citation type="journal article" date="2016" name="Environ. Microbiol.">
        <title>The complete genome of a viable archaeum isolated from 123-million-year-old rock salt.</title>
        <authorList>
            <person name="Jaakkola S.T."/>
            <person name="Pfeiffer F."/>
            <person name="Ravantti J.J."/>
            <person name="Guo Q."/>
            <person name="Liu Y."/>
            <person name="Chen X."/>
            <person name="Ma H."/>
            <person name="Yang C."/>
            <person name="Oksanen H.M."/>
            <person name="Bamford D.H."/>
        </authorList>
    </citation>
    <scope>NUCLEOTIDE SEQUENCE</scope>
    <source>
        <strain evidence="3">JI20-1</strain>
        <plasmid evidence="3">Plasmid pSTJ001</plasmid>
    </source>
</reference>